<dbReference type="PANTHER" id="PTHR14791:SF39">
    <property type="entry name" value="OS12G0233100 PROTEIN"/>
    <property type="match status" value="1"/>
</dbReference>
<feature type="region of interest" description="Disordered" evidence="1">
    <location>
        <begin position="303"/>
        <end position="336"/>
    </location>
</feature>
<proteinExistence type="predicted"/>
<dbReference type="EMBL" id="JACEFO010002482">
    <property type="protein sequence ID" value="KAF8658213.1"/>
    <property type="molecule type" value="Genomic_DNA"/>
</dbReference>
<feature type="region of interest" description="Disordered" evidence="1">
    <location>
        <begin position="1"/>
        <end position="40"/>
    </location>
</feature>
<dbReference type="PANTHER" id="PTHR14791">
    <property type="entry name" value="BOMB/KIRA PROTEINS"/>
    <property type="match status" value="1"/>
</dbReference>
<dbReference type="AlphaFoldDB" id="A0A835AL87"/>
<name>A0A835AL87_9POAL</name>
<sequence length="336" mass="36460">MRAGLDEGHSRTHALPSSCMTPSINTTKHRQHAASPPSPWKKYERTTLGINRAAWWCSRRPAATIVMTTEFLRVKKLHHHHHQEAAESLSLRKRMELQPELSLAPAWPGFAATAPAPPAPPARSSSSESDGTSRKKRKHYTAGAVWEQPPASLELQLNDPLPLDWEQCLDLQCPAADVACPEIAGRKLAWLGNDCTHMTNAGNMYYLNRKTLKKSWMRPREQSVNLDLNISTAAIVDSSARGVVAAPGEDAEPTKRHVASAVSSGGNNMVAVPCANCHLLVMLCKSSPSCPNCKFVQPLAPATPHHQAAPPPPPPAHRRLHATPPPLGACNATASR</sequence>
<gene>
    <name evidence="2" type="ORF">HU200_059434</name>
</gene>
<keyword evidence="3" id="KW-1185">Reference proteome</keyword>
<evidence type="ECO:0000256" key="1">
    <source>
        <dbReference type="SAM" id="MobiDB-lite"/>
    </source>
</evidence>
<protein>
    <recommendedName>
        <fullName evidence="4">WW domain-containing protein</fullName>
    </recommendedName>
</protein>
<feature type="compositionally biased region" description="Basic and acidic residues" evidence="1">
    <location>
        <begin position="1"/>
        <end position="10"/>
    </location>
</feature>
<evidence type="ECO:0008006" key="4">
    <source>
        <dbReference type="Google" id="ProtNLM"/>
    </source>
</evidence>
<comment type="caution">
    <text evidence="2">The sequence shown here is derived from an EMBL/GenBank/DDBJ whole genome shotgun (WGS) entry which is preliminary data.</text>
</comment>
<feature type="region of interest" description="Disordered" evidence="1">
    <location>
        <begin position="108"/>
        <end position="141"/>
    </location>
</feature>
<dbReference type="InterPro" id="IPR051105">
    <property type="entry name" value="WWC/KIBRA_Hippo_Reg"/>
</dbReference>
<dbReference type="Proteomes" id="UP000636709">
    <property type="component" value="Unassembled WGS sequence"/>
</dbReference>
<accession>A0A835AL87</accession>
<organism evidence="2 3">
    <name type="scientific">Digitaria exilis</name>
    <dbReference type="NCBI Taxonomy" id="1010633"/>
    <lineage>
        <taxon>Eukaryota</taxon>
        <taxon>Viridiplantae</taxon>
        <taxon>Streptophyta</taxon>
        <taxon>Embryophyta</taxon>
        <taxon>Tracheophyta</taxon>
        <taxon>Spermatophyta</taxon>
        <taxon>Magnoliopsida</taxon>
        <taxon>Liliopsida</taxon>
        <taxon>Poales</taxon>
        <taxon>Poaceae</taxon>
        <taxon>PACMAD clade</taxon>
        <taxon>Panicoideae</taxon>
        <taxon>Panicodae</taxon>
        <taxon>Paniceae</taxon>
        <taxon>Anthephorinae</taxon>
        <taxon>Digitaria</taxon>
    </lineage>
</organism>
<dbReference type="OrthoDB" id="670666at2759"/>
<reference evidence="2" key="1">
    <citation type="submission" date="2020-07" db="EMBL/GenBank/DDBJ databases">
        <title>Genome sequence and genetic diversity analysis of an under-domesticated orphan crop, white fonio (Digitaria exilis).</title>
        <authorList>
            <person name="Bennetzen J.L."/>
            <person name="Chen S."/>
            <person name="Ma X."/>
            <person name="Wang X."/>
            <person name="Yssel A.E.J."/>
            <person name="Chaluvadi S.R."/>
            <person name="Johnson M."/>
            <person name="Gangashetty P."/>
            <person name="Hamidou F."/>
            <person name="Sanogo M.D."/>
            <person name="Zwaenepoel A."/>
            <person name="Wallace J."/>
            <person name="Van De Peer Y."/>
            <person name="Van Deynze A."/>
        </authorList>
    </citation>
    <scope>NUCLEOTIDE SEQUENCE</scope>
    <source>
        <tissue evidence="2">Leaves</tissue>
    </source>
</reference>
<evidence type="ECO:0000313" key="3">
    <source>
        <dbReference type="Proteomes" id="UP000636709"/>
    </source>
</evidence>
<evidence type="ECO:0000313" key="2">
    <source>
        <dbReference type="EMBL" id="KAF8658213.1"/>
    </source>
</evidence>